<proteinExistence type="predicted"/>
<dbReference type="Proteomes" id="UP000321301">
    <property type="component" value="Unassembled WGS sequence"/>
</dbReference>
<organism evidence="2 3">
    <name type="scientific">Cyclobacterium qasimii</name>
    <dbReference type="NCBI Taxonomy" id="1350429"/>
    <lineage>
        <taxon>Bacteria</taxon>
        <taxon>Pseudomonadati</taxon>
        <taxon>Bacteroidota</taxon>
        <taxon>Cytophagia</taxon>
        <taxon>Cytophagales</taxon>
        <taxon>Cyclobacteriaceae</taxon>
        <taxon>Cyclobacterium</taxon>
    </lineage>
</organism>
<dbReference type="SUPFAM" id="SSF56300">
    <property type="entry name" value="Metallo-dependent phosphatases"/>
    <property type="match status" value="1"/>
</dbReference>
<evidence type="ECO:0000313" key="3">
    <source>
        <dbReference type="Proteomes" id="UP000321301"/>
    </source>
</evidence>
<protein>
    <submittedName>
        <fullName evidence="2">DEAD/DEAH box helicase</fullName>
    </submittedName>
</protein>
<keyword evidence="2" id="KW-0347">Helicase</keyword>
<accession>A0A512C822</accession>
<dbReference type="PANTHER" id="PTHR39323">
    <property type="entry name" value="BLR1149 PROTEIN"/>
    <property type="match status" value="1"/>
</dbReference>
<comment type="caution">
    <text evidence="2">The sequence shown here is derived from an EMBL/GenBank/DDBJ whole genome shotgun (WGS) entry which is preliminary data.</text>
</comment>
<evidence type="ECO:0000313" key="2">
    <source>
        <dbReference type="EMBL" id="GEO20366.1"/>
    </source>
</evidence>
<keyword evidence="2" id="KW-0547">Nucleotide-binding</keyword>
<dbReference type="GO" id="GO:0016787">
    <property type="term" value="F:hydrolase activity"/>
    <property type="evidence" value="ECO:0007669"/>
    <property type="project" value="InterPro"/>
</dbReference>
<dbReference type="InterPro" id="IPR004843">
    <property type="entry name" value="Calcineurin-like_PHP"/>
</dbReference>
<keyword evidence="3" id="KW-1185">Reference proteome</keyword>
<gene>
    <name evidence="2" type="ORF">CQA01_09000</name>
</gene>
<dbReference type="InterPro" id="IPR029052">
    <property type="entry name" value="Metallo-depent_PP-like"/>
</dbReference>
<dbReference type="AlphaFoldDB" id="A0A512C822"/>
<dbReference type="Gene3D" id="3.60.21.10">
    <property type="match status" value="1"/>
</dbReference>
<keyword evidence="2" id="KW-0378">Hydrolase</keyword>
<dbReference type="NCBIfam" id="TIGR04123">
    <property type="entry name" value="P_estr_lig_assc"/>
    <property type="match status" value="1"/>
</dbReference>
<sequence length="227" mass="25456">MTASDNGKYIWNHELATLHLLKEKAIFLVKENTLLLADTHFGKAAHFRKAGIPVPENIHLEDFARIHQLLDSTGASKVIFLGDLFHSDANESWFTLLEFIELHPNISFQLVLGNHDILPESIYKNSPLEIHSGGLKLGDLLLSHKPQEGLARDTLNICGHIHPGIVLKKNSKQRFRLPAFYYKNNSLIMPAFGQFTGLFSMDVNSAESVMVTTPERVIPIKLNNKVG</sequence>
<evidence type="ECO:0000259" key="1">
    <source>
        <dbReference type="Pfam" id="PF00149"/>
    </source>
</evidence>
<feature type="domain" description="Calcineurin-like phosphoesterase" evidence="1">
    <location>
        <begin position="34"/>
        <end position="124"/>
    </location>
</feature>
<name>A0A512C822_9BACT</name>
<dbReference type="PANTHER" id="PTHR39323:SF1">
    <property type="entry name" value="BLR1149 PROTEIN"/>
    <property type="match status" value="1"/>
</dbReference>
<dbReference type="RefSeq" id="WP_020890357.1">
    <property type="nucleotide sequence ID" value="NZ_BJYV01000002.1"/>
</dbReference>
<reference evidence="2 3" key="1">
    <citation type="submission" date="2019-07" db="EMBL/GenBank/DDBJ databases">
        <title>Whole genome shotgun sequence of Cyclobacterium qasimii NBRC 106168.</title>
        <authorList>
            <person name="Hosoyama A."/>
            <person name="Uohara A."/>
            <person name="Ohji S."/>
            <person name="Ichikawa N."/>
        </authorList>
    </citation>
    <scope>NUCLEOTIDE SEQUENCE [LARGE SCALE GENOMIC DNA]</scope>
    <source>
        <strain evidence="2 3">NBRC 106168</strain>
    </source>
</reference>
<keyword evidence="2" id="KW-0067">ATP-binding</keyword>
<dbReference type="Pfam" id="PF00149">
    <property type="entry name" value="Metallophos"/>
    <property type="match status" value="1"/>
</dbReference>
<dbReference type="InterPro" id="IPR026336">
    <property type="entry name" value="PdeM-like"/>
</dbReference>
<dbReference type="GO" id="GO:0004386">
    <property type="term" value="F:helicase activity"/>
    <property type="evidence" value="ECO:0007669"/>
    <property type="project" value="UniProtKB-KW"/>
</dbReference>
<dbReference type="EMBL" id="BJYV01000002">
    <property type="protein sequence ID" value="GEO20366.1"/>
    <property type="molecule type" value="Genomic_DNA"/>
</dbReference>